<dbReference type="EMBL" id="MU970051">
    <property type="protein sequence ID" value="KAK9324326.1"/>
    <property type="molecule type" value="Genomic_DNA"/>
</dbReference>
<name>A0ACC3TTS3_9ASCO</name>
<evidence type="ECO:0000313" key="2">
    <source>
        <dbReference type="Proteomes" id="UP001489719"/>
    </source>
</evidence>
<organism evidence="1 2">
    <name type="scientific">Lipomyces orientalis</name>
    <dbReference type="NCBI Taxonomy" id="1233043"/>
    <lineage>
        <taxon>Eukaryota</taxon>
        <taxon>Fungi</taxon>
        <taxon>Dikarya</taxon>
        <taxon>Ascomycota</taxon>
        <taxon>Saccharomycotina</taxon>
        <taxon>Lipomycetes</taxon>
        <taxon>Lipomycetales</taxon>
        <taxon>Lipomycetaceae</taxon>
        <taxon>Lipomyces</taxon>
    </lineage>
</organism>
<reference evidence="2" key="1">
    <citation type="journal article" date="2024" name="Front. Bioeng. Biotechnol.">
        <title>Genome-scale model development and genomic sequencing of the oleaginous clade Lipomyces.</title>
        <authorList>
            <person name="Czajka J.J."/>
            <person name="Han Y."/>
            <person name="Kim J."/>
            <person name="Mondo S.J."/>
            <person name="Hofstad B.A."/>
            <person name="Robles A."/>
            <person name="Haridas S."/>
            <person name="Riley R."/>
            <person name="LaButti K."/>
            <person name="Pangilinan J."/>
            <person name="Andreopoulos W."/>
            <person name="Lipzen A."/>
            <person name="Yan J."/>
            <person name="Wang M."/>
            <person name="Ng V."/>
            <person name="Grigoriev I.V."/>
            <person name="Spatafora J.W."/>
            <person name="Magnuson J.K."/>
            <person name="Baker S.E."/>
            <person name="Pomraning K.R."/>
        </authorList>
    </citation>
    <scope>NUCLEOTIDE SEQUENCE [LARGE SCALE GENOMIC DNA]</scope>
    <source>
        <strain evidence="2">CBS 10300</strain>
    </source>
</reference>
<comment type="caution">
    <text evidence="1">The sequence shown here is derived from an EMBL/GenBank/DDBJ whole genome shotgun (WGS) entry which is preliminary data.</text>
</comment>
<keyword evidence="2" id="KW-1185">Reference proteome</keyword>
<gene>
    <name evidence="1" type="ORF">V1517DRAFT_317751</name>
</gene>
<accession>A0ACC3TTS3</accession>
<dbReference type="Proteomes" id="UP001489719">
    <property type="component" value="Unassembled WGS sequence"/>
</dbReference>
<sequence length="314" mass="33544">MAAVSVQVPPTDDIMASSTPFSPLAQSMVDERQSSIAAAATPAESLATVTTSVPRKRNVFDMFRLDGRVAVITGGARGLGYSMAEGLCAAGLSGIAILDLQTDLGEQACDQLHSEYGVSARFYRLDVRDEVAVQDAMDSVVRDLGRIDILVLSAGVADIVHAEDYSPAKFRRVIDINLNGSFVCAQAAGKHMIAAGRGGSVIFVGSMSGSIVNWPNPQSAYNASKAGVIHLMKSLSAEWAKYRIRCNSISPGYMDTPLNTTYEEAYFHEWKSRTPMNRLGQPEELAGCALWLASDASSYTTGSDILIDGGYTVL</sequence>
<evidence type="ECO:0000313" key="1">
    <source>
        <dbReference type="EMBL" id="KAK9324326.1"/>
    </source>
</evidence>
<protein>
    <submittedName>
        <fullName evidence="1">Uncharacterized protein</fullName>
    </submittedName>
</protein>
<proteinExistence type="predicted"/>